<evidence type="ECO:0000256" key="1">
    <source>
        <dbReference type="ARBA" id="ARBA00006192"/>
    </source>
</evidence>
<feature type="repeat" description="PPR" evidence="5">
    <location>
        <begin position="1046"/>
        <end position="1080"/>
    </location>
</feature>
<dbReference type="InterPro" id="IPR011990">
    <property type="entry name" value="TPR-like_helical_dom_sf"/>
</dbReference>
<dbReference type="Proteomes" id="UP000646827">
    <property type="component" value="Unassembled WGS sequence"/>
</dbReference>
<dbReference type="PANTHER" id="PTHR47447:SF17">
    <property type="entry name" value="OS12G0638900 PROTEIN"/>
    <property type="match status" value="1"/>
</dbReference>
<keyword evidence="2" id="KW-0677">Repeat</keyword>
<dbReference type="NCBIfam" id="TIGR00756">
    <property type="entry name" value="PPR"/>
    <property type="match status" value="4"/>
</dbReference>
<dbReference type="Pfam" id="PF13041">
    <property type="entry name" value="PPR_2"/>
    <property type="match status" value="2"/>
</dbReference>
<feature type="repeat" description="PPR" evidence="5">
    <location>
        <begin position="865"/>
        <end position="899"/>
    </location>
</feature>
<evidence type="ECO:0000313" key="7">
    <source>
        <dbReference type="EMBL" id="KAG2228331.1"/>
    </source>
</evidence>
<dbReference type="PANTHER" id="PTHR47447">
    <property type="entry name" value="OS03G0856100 PROTEIN"/>
    <property type="match status" value="1"/>
</dbReference>
<feature type="repeat" description="PPR" evidence="5">
    <location>
        <begin position="1123"/>
        <end position="1157"/>
    </location>
</feature>
<feature type="compositionally biased region" description="Low complexity" evidence="6">
    <location>
        <begin position="105"/>
        <end position="124"/>
    </location>
</feature>
<feature type="region of interest" description="Disordered" evidence="6">
    <location>
        <begin position="681"/>
        <end position="703"/>
    </location>
</feature>
<comment type="function">
    <text evidence="3">Regulates mitochondrial small subunit maturation by controlling 15S rRNA 5'-end processing. Localizes to the 5' precursor of the 15S rRNA in a position that is subsequently occupied by mS47 in the mature yeast mtSSU. Uses structure and sequence-specific RNA recognition, binding to a single-stranded region of the precursor and specifically recognizing bases -6 to -1. The exchange of Ccm1 for mS47 is coupled to the irreversible removal of precursor rRNA that is accompanied by conformational changes of the mitoribosomal proteins uS5m and mS26. These conformational changes signal completion of 5'-end rRNA processing through protection of the mature 5'-end of the 15S rRNA and stabilization of mS47. The removal of the 5' precursor together with the dissociation of Ccm1 may be catalyzed by the 5'-3' exoribonuclease Pet127. Involved in the specific removal of group I introns in mitochondrial encoded transcripts.</text>
</comment>
<keyword evidence="8" id="KW-1185">Reference proteome</keyword>
<protein>
    <recommendedName>
        <fullName evidence="9">Pentacotripeptide-repeat region of PRORP domain-containing protein</fullName>
    </recommendedName>
</protein>
<dbReference type="PROSITE" id="PS51375">
    <property type="entry name" value="PPR"/>
    <property type="match status" value="7"/>
</dbReference>
<feature type="repeat" description="PPR" evidence="5">
    <location>
        <begin position="426"/>
        <end position="460"/>
    </location>
</feature>
<comment type="caution">
    <text evidence="7">The sequence shown here is derived from an EMBL/GenBank/DDBJ whole genome shotgun (WGS) entry which is preliminary data.</text>
</comment>
<dbReference type="Pfam" id="PF01535">
    <property type="entry name" value="PPR"/>
    <property type="match status" value="4"/>
</dbReference>
<evidence type="ECO:0000256" key="2">
    <source>
        <dbReference type="ARBA" id="ARBA00022737"/>
    </source>
</evidence>
<comment type="subunit">
    <text evidence="4">Binds to mitochondrial small subunit 15S rRNA.</text>
</comment>
<evidence type="ECO:0000313" key="8">
    <source>
        <dbReference type="Proteomes" id="UP000646827"/>
    </source>
</evidence>
<dbReference type="Gene3D" id="1.25.40.10">
    <property type="entry name" value="Tetratricopeptide repeat domain"/>
    <property type="match status" value="6"/>
</dbReference>
<feature type="repeat" description="PPR" evidence="5">
    <location>
        <begin position="793"/>
        <end position="827"/>
    </location>
</feature>
<proteinExistence type="inferred from homology"/>
<accession>A0A8H7SHG8</accession>
<evidence type="ECO:0000256" key="3">
    <source>
        <dbReference type="ARBA" id="ARBA00044493"/>
    </source>
</evidence>
<evidence type="ECO:0000256" key="4">
    <source>
        <dbReference type="ARBA" id="ARBA00044511"/>
    </source>
</evidence>
<feature type="repeat" description="PPR" evidence="5">
    <location>
        <begin position="1010"/>
        <end position="1045"/>
    </location>
</feature>
<comment type="similarity">
    <text evidence="1">Belongs to the CCM1 family.</text>
</comment>
<sequence>MYGAKGSSLLNTVARQSGLTKQLAAAHSTPKSTVFISNLQSRNVNFAYTTSRASAQLNKQPNNEDDTQQRQQQYRSVALHRTPANWQHLAKISKVPQARFNHALATAQKQQQQQKEQKEPTPAQIEAAPTVESTGGESTINGRILIAAKAKDSEAVVTEFLAGRTAGASMSTQTYDAVLDAYGSLRKHNHPLTAMLTVYEDMVASGVHPTSHTYATLIKFLCTRDDEVHRTVNMLRRRIARFGVEVSNLGDLENEKNLDRALALFERAVSEERTEDFDVDLYNSMLSMLSTKGQTKDALYIYEQLELSKTVNPNSATFAMLMTLFGYAGDLPAVHECFKEYQTVRSKLPRHDPAYVYNALVYAHVEANDLKGALDILEDVMVKDNIRVTIGPYNRIMYGATNKNDLPFIDNLMTKLETGAANVKPDGNTYGMLLAMYCRLKQLDKAEEMYNKMLQCDISRQYGRLADYVCLLRAEQKPDEGLEVVKLMNQKGFELDVSMAREVVLGYLDLKETTKAVEAIKSIVSMYASSSFITERSPLLEVVREFAIKCNDLNSTVQVMRFVNKYGVKLDNRVATAMLKQYTAAKQNPEAWENFTKDIGDREFTTLYEAVFKANIRSNAFSERVFEFLETMRALNIEPTLNLYVRVSTRFKKNNDLESDARWKKVFEPYLAQLEQQQSQVSGNKSIQQQQQQAGKTSQQRERKTGEFINWTVESDLKSGAALDLAIKGNFKGSIEVLDQQIVQKGKIPSPDAVRDIIQQATRQNNLEGAVQAYNVVKESFTQLPKNIQHRALQHIYNSMLVAYARVDDLTHAREFYDKMRQRNMIPDGDAYGSLLTCTANTTSDESMDALDIYEEAMKNKVRPTVYFYNVVMSKLAKCRKIDHVLRLFDEMKKLGVQPNSITYAALISACIRCSSETRAERFFHEMLRSPKYYPRIGVFNSMIQFYTQQRPNRDKALEYYHLLLQYNLKPSGHTYKLLMEVYANIPPYDMLAAHKLLTDMTKRHHLRPGPSHFATLIRSYGCLHRDVNSAVAVYNEMKKANVKPDETVYQAMLNTFIDNNDIQAAEKLYQEMLASGARSSSYIENLFITGYGSLGDMAKAEKIWENMLDVKEDEQSQVLVKEPSTYEAMVKAYLVNKQPEKAAHVVEQMHNGRNFPIKVIDHVRALLPMQKI</sequence>
<evidence type="ECO:0008006" key="9">
    <source>
        <dbReference type="Google" id="ProtNLM"/>
    </source>
</evidence>
<feature type="region of interest" description="Disordered" evidence="6">
    <location>
        <begin position="104"/>
        <end position="136"/>
    </location>
</feature>
<dbReference type="InterPro" id="IPR002885">
    <property type="entry name" value="PPR_rpt"/>
</dbReference>
<dbReference type="SUPFAM" id="SSF81901">
    <property type="entry name" value="HCP-like"/>
    <property type="match status" value="1"/>
</dbReference>
<dbReference type="Pfam" id="PF13812">
    <property type="entry name" value="PPR_3"/>
    <property type="match status" value="1"/>
</dbReference>
<evidence type="ECO:0000256" key="5">
    <source>
        <dbReference type="PROSITE-ProRule" id="PRU00708"/>
    </source>
</evidence>
<evidence type="ECO:0000256" key="6">
    <source>
        <dbReference type="SAM" id="MobiDB-lite"/>
    </source>
</evidence>
<dbReference type="EMBL" id="JAEPRB010000001">
    <property type="protein sequence ID" value="KAG2228331.1"/>
    <property type="molecule type" value="Genomic_DNA"/>
</dbReference>
<dbReference type="AlphaFoldDB" id="A0A8H7SHG8"/>
<organism evidence="7 8">
    <name type="scientific">Circinella minor</name>
    <dbReference type="NCBI Taxonomy" id="1195481"/>
    <lineage>
        <taxon>Eukaryota</taxon>
        <taxon>Fungi</taxon>
        <taxon>Fungi incertae sedis</taxon>
        <taxon>Mucoromycota</taxon>
        <taxon>Mucoromycotina</taxon>
        <taxon>Mucoromycetes</taxon>
        <taxon>Mucorales</taxon>
        <taxon>Lichtheimiaceae</taxon>
        <taxon>Circinella</taxon>
    </lineage>
</organism>
<reference evidence="7 8" key="1">
    <citation type="submission" date="2020-12" db="EMBL/GenBank/DDBJ databases">
        <title>Metabolic potential, ecology and presence of endohyphal bacteria is reflected in genomic diversity of Mucoromycotina.</title>
        <authorList>
            <person name="Muszewska A."/>
            <person name="Okrasinska A."/>
            <person name="Steczkiewicz K."/>
            <person name="Drgas O."/>
            <person name="Orlowska M."/>
            <person name="Perlinska-Lenart U."/>
            <person name="Aleksandrzak-Piekarczyk T."/>
            <person name="Szatraj K."/>
            <person name="Zielenkiewicz U."/>
            <person name="Pilsyk S."/>
            <person name="Malc E."/>
            <person name="Mieczkowski P."/>
            <person name="Kruszewska J.S."/>
            <person name="Biernat P."/>
            <person name="Pawlowska J."/>
        </authorList>
    </citation>
    <scope>NUCLEOTIDE SEQUENCE [LARGE SCALE GENOMIC DNA]</scope>
    <source>
        <strain evidence="7 8">CBS 142.35</strain>
    </source>
</reference>
<name>A0A8H7SHG8_9FUNG</name>
<feature type="region of interest" description="Disordered" evidence="6">
    <location>
        <begin position="54"/>
        <end position="73"/>
    </location>
</feature>
<gene>
    <name evidence="7" type="ORF">INT45_011123</name>
</gene>
<feature type="repeat" description="PPR" evidence="5">
    <location>
        <begin position="900"/>
        <end position="930"/>
    </location>
</feature>
<dbReference type="OrthoDB" id="411857at2759"/>